<keyword evidence="6" id="KW-0472">Membrane</keyword>
<evidence type="ECO:0000313" key="9">
    <source>
        <dbReference type="EMBL" id="KAF8404267.1"/>
    </source>
</evidence>
<comment type="caution">
    <text evidence="9">The sequence shown here is derived from an EMBL/GenBank/DDBJ whole genome shotgun (WGS) entry which is preliminary data.</text>
</comment>
<evidence type="ECO:0000256" key="7">
    <source>
        <dbReference type="ARBA" id="ARBA00023265"/>
    </source>
</evidence>
<comment type="similarity">
    <text evidence="2">Belongs to the MLO family.</text>
</comment>
<evidence type="ECO:0000256" key="2">
    <source>
        <dbReference type="ARBA" id="ARBA00006574"/>
    </source>
</evidence>
<keyword evidence="4" id="KW-0611">Plant defense</keyword>
<evidence type="ECO:0000256" key="1">
    <source>
        <dbReference type="ARBA" id="ARBA00004141"/>
    </source>
</evidence>
<comment type="subcellular location">
    <subcellularLocation>
        <location evidence="1">Membrane</location>
        <topology evidence="1">Multi-pass membrane protein</topology>
    </subcellularLocation>
</comment>
<dbReference type="PANTHER" id="PTHR31942:SF9">
    <property type="entry name" value="MLO-LIKE PROTEIN 4"/>
    <property type="match status" value="1"/>
</dbReference>
<reference evidence="9 10" key="1">
    <citation type="submission" date="2020-04" db="EMBL/GenBank/DDBJ databases">
        <title>Plant Genome Project.</title>
        <authorList>
            <person name="Zhang R.-G."/>
        </authorList>
    </citation>
    <scope>NUCLEOTIDE SEQUENCE [LARGE SCALE GENOMIC DNA]</scope>
    <source>
        <strain evidence="9">YNK0</strain>
        <tissue evidence="9">Leaf</tissue>
    </source>
</reference>
<feature type="region of interest" description="Disordered" evidence="8">
    <location>
        <begin position="154"/>
        <end position="174"/>
    </location>
</feature>
<dbReference type="InterPro" id="IPR004326">
    <property type="entry name" value="Mlo"/>
</dbReference>
<accession>A0A835DKS7</accession>
<evidence type="ECO:0000256" key="4">
    <source>
        <dbReference type="ARBA" id="ARBA00022821"/>
    </source>
</evidence>
<dbReference type="OrthoDB" id="1930087at2759"/>
<keyword evidence="7" id="KW-0568">Pathogenesis-related protein</keyword>
<name>A0A835DKS7_TETSI</name>
<dbReference type="AlphaFoldDB" id="A0A835DKS7"/>
<dbReference type="GO" id="GO:0016020">
    <property type="term" value="C:membrane"/>
    <property type="evidence" value="ECO:0007669"/>
    <property type="project" value="UniProtKB-SubCell"/>
</dbReference>
<keyword evidence="3" id="KW-0812">Transmembrane</keyword>
<dbReference type="GO" id="GO:0006952">
    <property type="term" value="P:defense response"/>
    <property type="evidence" value="ECO:0007669"/>
    <property type="project" value="UniProtKB-KW"/>
</dbReference>
<dbReference type="EMBL" id="JABCRI010000006">
    <property type="protein sequence ID" value="KAF8404267.1"/>
    <property type="molecule type" value="Genomic_DNA"/>
</dbReference>
<dbReference type="Pfam" id="PF03094">
    <property type="entry name" value="Mlo"/>
    <property type="match status" value="1"/>
</dbReference>
<evidence type="ECO:0000256" key="8">
    <source>
        <dbReference type="SAM" id="MobiDB-lite"/>
    </source>
</evidence>
<evidence type="ECO:0000313" key="10">
    <source>
        <dbReference type="Proteomes" id="UP000655225"/>
    </source>
</evidence>
<keyword evidence="5" id="KW-1133">Transmembrane helix</keyword>
<keyword evidence="10" id="KW-1185">Reference proteome</keyword>
<protein>
    <submittedName>
        <fullName evidence="9">Uncharacterized protein</fullName>
    </submittedName>
</protein>
<proteinExistence type="inferred from homology"/>
<organism evidence="9 10">
    <name type="scientific">Tetracentron sinense</name>
    <name type="common">Spur-leaf</name>
    <dbReference type="NCBI Taxonomy" id="13715"/>
    <lineage>
        <taxon>Eukaryota</taxon>
        <taxon>Viridiplantae</taxon>
        <taxon>Streptophyta</taxon>
        <taxon>Embryophyta</taxon>
        <taxon>Tracheophyta</taxon>
        <taxon>Spermatophyta</taxon>
        <taxon>Magnoliopsida</taxon>
        <taxon>Trochodendrales</taxon>
        <taxon>Trochodendraceae</taxon>
        <taxon>Tetracentron</taxon>
    </lineage>
</organism>
<evidence type="ECO:0000256" key="3">
    <source>
        <dbReference type="ARBA" id="ARBA00022692"/>
    </source>
</evidence>
<dbReference type="Proteomes" id="UP000655225">
    <property type="component" value="Unassembled WGS sequence"/>
</dbReference>
<dbReference type="PANTHER" id="PTHR31942">
    <property type="entry name" value="MLO-LIKE PROTEIN 1"/>
    <property type="match status" value="1"/>
</dbReference>
<evidence type="ECO:0000256" key="5">
    <source>
        <dbReference type="ARBA" id="ARBA00022989"/>
    </source>
</evidence>
<feature type="compositionally biased region" description="Polar residues" evidence="8">
    <location>
        <begin position="154"/>
        <end position="167"/>
    </location>
</feature>
<sequence>MWGFKQRSCFMKNHVMIVVRLASGILVQFWCSYSTVPLNVIVTQMGSRCKKALIAESVRESLHSWCKRVKEKSKRDSVHSHTGTARSICSLESTIDERDEIITIESDNLSRSSSTASLNQVPAASAEQEAVFEIYDQPQYDPSFRISDYSFKSTSNRSAQTPANTAEDNAGHEEECKVETLLELFRKT</sequence>
<dbReference type="OMA" id="HDMIITR"/>
<gene>
    <name evidence="9" type="ORF">HHK36_009149</name>
</gene>
<evidence type="ECO:0000256" key="6">
    <source>
        <dbReference type="ARBA" id="ARBA00023136"/>
    </source>
</evidence>